<reference evidence="13 14" key="1">
    <citation type="submission" date="2020-07" db="EMBL/GenBank/DDBJ databases">
        <title>Sequencing the genomes of 1000 actinobacteria strains.</title>
        <authorList>
            <person name="Klenk H.-P."/>
        </authorList>
    </citation>
    <scope>NUCLEOTIDE SEQUENCE [LARGE SCALE GENOMIC DNA]</scope>
    <source>
        <strain evidence="13 14">DSM 17380</strain>
    </source>
</reference>
<feature type="region of interest" description="Disordered" evidence="10">
    <location>
        <begin position="325"/>
        <end position="352"/>
    </location>
</feature>
<dbReference type="InterPro" id="IPR000515">
    <property type="entry name" value="MetI-like"/>
</dbReference>
<dbReference type="Pfam" id="PF12911">
    <property type="entry name" value="OppC_N"/>
    <property type="match status" value="1"/>
</dbReference>
<keyword evidence="14" id="KW-1185">Reference proteome</keyword>
<evidence type="ECO:0000256" key="8">
    <source>
        <dbReference type="ARBA" id="ARBA00023136"/>
    </source>
</evidence>
<dbReference type="AlphaFoldDB" id="A0A852RFI4"/>
<evidence type="ECO:0000259" key="11">
    <source>
        <dbReference type="PROSITE" id="PS50893"/>
    </source>
</evidence>
<feature type="region of interest" description="Disordered" evidence="10">
    <location>
        <begin position="582"/>
        <end position="615"/>
    </location>
</feature>
<keyword evidence="4 9" id="KW-0812">Transmembrane</keyword>
<organism evidence="13 14">
    <name type="scientific">Leucobacter aridicollis</name>
    <dbReference type="NCBI Taxonomy" id="283878"/>
    <lineage>
        <taxon>Bacteria</taxon>
        <taxon>Bacillati</taxon>
        <taxon>Actinomycetota</taxon>
        <taxon>Actinomycetes</taxon>
        <taxon>Micrococcales</taxon>
        <taxon>Microbacteriaceae</taxon>
        <taxon>Leucobacter</taxon>
    </lineage>
</organism>
<dbReference type="Gene3D" id="3.40.50.300">
    <property type="entry name" value="P-loop containing nucleotide triphosphate hydrolases"/>
    <property type="match status" value="2"/>
</dbReference>
<keyword evidence="3 9" id="KW-0813">Transport</keyword>
<dbReference type="Pfam" id="PF00528">
    <property type="entry name" value="BPD_transp_1"/>
    <property type="match status" value="1"/>
</dbReference>
<dbReference type="GO" id="GO:0005886">
    <property type="term" value="C:plasma membrane"/>
    <property type="evidence" value="ECO:0007669"/>
    <property type="project" value="UniProtKB-SubCell"/>
</dbReference>
<dbReference type="PROSITE" id="PS00211">
    <property type="entry name" value="ABC_TRANSPORTER_1"/>
    <property type="match status" value="2"/>
</dbReference>
<dbReference type="Pfam" id="PF00005">
    <property type="entry name" value="ABC_tran"/>
    <property type="match status" value="2"/>
</dbReference>
<dbReference type="PROSITE" id="PS50928">
    <property type="entry name" value="ABC_TM1"/>
    <property type="match status" value="1"/>
</dbReference>
<evidence type="ECO:0000256" key="1">
    <source>
        <dbReference type="ARBA" id="ARBA00004141"/>
    </source>
</evidence>
<evidence type="ECO:0000259" key="12">
    <source>
        <dbReference type="PROSITE" id="PS50928"/>
    </source>
</evidence>
<feature type="domain" description="ABC transporter" evidence="11">
    <location>
        <begin position="619"/>
        <end position="853"/>
    </location>
</feature>
<feature type="compositionally biased region" description="Low complexity" evidence="10">
    <location>
        <begin position="582"/>
        <end position="594"/>
    </location>
</feature>
<feature type="transmembrane region" description="Helical" evidence="9">
    <location>
        <begin position="194"/>
        <end position="219"/>
    </location>
</feature>
<evidence type="ECO:0000256" key="6">
    <source>
        <dbReference type="ARBA" id="ARBA00022840"/>
    </source>
</evidence>
<dbReference type="CDD" id="cd03257">
    <property type="entry name" value="ABC_NikE_OppD_transporters"/>
    <property type="match status" value="2"/>
</dbReference>
<dbReference type="GO" id="GO:0015833">
    <property type="term" value="P:peptide transport"/>
    <property type="evidence" value="ECO:0007669"/>
    <property type="project" value="InterPro"/>
</dbReference>
<dbReference type="InterPro" id="IPR025966">
    <property type="entry name" value="OppC_N"/>
</dbReference>
<feature type="domain" description="ABC transporter" evidence="11">
    <location>
        <begin position="325"/>
        <end position="568"/>
    </location>
</feature>
<dbReference type="Pfam" id="PF08352">
    <property type="entry name" value="oligo_HPY"/>
    <property type="match status" value="1"/>
</dbReference>
<dbReference type="PANTHER" id="PTHR43776:SF7">
    <property type="entry name" value="D,D-DIPEPTIDE TRANSPORT ATP-BINDING PROTEIN DDPF-RELATED"/>
    <property type="match status" value="1"/>
</dbReference>
<dbReference type="InterPro" id="IPR027417">
    <property type="entry name" value="P-loop_NTPase"/>
</dbReference>
<keyword evidence="7 9" id="KW-1133">Transmembrane helix</keyword>
<keyword evidence="8 9" id="KW-0472">Membrane</keyword>
<proteinExistence type="inferred from homology"/>
<dbReference type="InterPro" id="IPR013563">
    <property type="entry name" value="Oligopep_ABC_C"/>
</dbReference>
<dbReference type="Gene3D" id="1.10.3720.10">
    <property type="entry name" value="MetI-like"/>
    <property type="match status" value="1"/>
</dbReference>
<comment type="similarity">
    <text evidence="2">Belongs to the ABC transporter superfamily.</text>
</comment>
<comment type="caution">
    <text evidence="13">The sequence shown here is derived from an EMBL/GenBank/DDBJ whole genome shotgun (WGS) entry which is preliminary data.</text>
</comment>
<feature type="domain" description="ABC transmembrane type-1" evidence="12">
    <location>
        <begin position="73"/>
        <end position="262"/>
    </location>
</feature>
<feature type="transmembrane region" description="Helical" evidence="9">
    <location>
        <begin position="77"/>
        <end position="101"/>
    </location>
</feature>
<dbReference type="SUPFAM" id="SSF161098">
    <property type="entry name" value="MetI-like"/>
    <property type="match status" value="1"/>
</dbReference>
<dbReference type="InterPro" id="IPR003593">
    <property type="entry name" value="AAA+_ATPase"/>
</dbReference>
<evidence type="ECO:0000256" key="2">
    <source>
        <dbReference type="ARBA" id="ARBA00005417"/>
    </source>
</evidence>
<dbReference type="InterPro" id="IPR050319">
    <property type="entry name" value="ABC_transp_ATP-bind"/>
</dbReference>
<dbReference type="PROSITE" id="PS50893">
    <property type="entry name" value="ABC_TRANSPORTER_2"/>
    <property type="match status" value="2"/>
</dbReference>
<feature type="compositionally biased region" description="Gly residues" evidence="10">
    <location>
        <begin position="332"/>
        <end position="352"/>
    </location>
</feature>
<evidence type="ECO:0000256" key="4">
    <source>
        <dbReference type="ARBA" id="ARBA00022692"/>
    </source>
</evidence>
<evidence type="ECO:0000256" key="3">
    <source>
        <dbReference type="ARBA" id="ARBA00022448"/>
    </source>
</evidence>
<dbReference type="GO" id="GO:0016887">
    <property type="term" value="F:ATP hydrolysis activity"/>
    <property type="evidence" value="ECO:0007669"/>
    <property type="project" value="InterPro"/>
</dbReference>
<evidence type="ECO:0000256" key="7">
    <source>
        <dbReference type="ARBA" id="ARBA00022989"/>
    </source>
</evidence>
<accession>A0A852RFI4</accession>
<dbReference type="SMART" id="SM00382">
    <property type="entry name" value="AAA"/>
    <property type="match status" value="2"/>
</dbReference>
<dbReference type="InterPro" id="IPR003439">
    <property type="entry name" value="ABC_transporter-like_ATP-bd"/>
</dbReference>
<feature type="transmembrane region" description="Helical" evidence="9">
    <location>
        <begin position="12"/>
        <end position="34"/>
    </location>
</feature>
<dbReference type="PANTHER" id="PTHR43776">
    <property type="entry name" value="TRANSPORT ATP-BINDING PROTEIN"/>
    <property type="match status" value="1"/>
</dbReference>
<protein>
    <submittedName>
        <fullName evidence="13">Peptide/nickel transport system permease protein</fullName>
    </submittedName>
</protein>
<dbReference type="EMBL" id="JACCBD010000001">
    <property type="protein sequence ID" value="NYD25472.1"/>
    <property type="molecule type" value="Genomic_DNA"/>
</dbReference>
<comment type="similarity">
    <text evidence="9">Belongs to the binding-protein-dependent transport system permease family.</text>
</comment>
<evidence type="ECO:0000256" key="5">
    <source>
        <dbReference type="ARBA" id="ARBA00022741"/>
    </source>
</evidence>
<dbReference type="InterPro" id="IPR035906">
    <property type="entry name" value="MetI-like_sf"/>
</dbReference>
<dbReference type="RefSeq" id="WP_185985954.1">
    <property type="nucleotide sequence ID" value="NZ_JACCBD010000001.1"/>
</dbReference>
<evidence type="ECO:0000256" key="10">
    <source>
        <dbReference type="SAM" id="MobiDB-lite"/>
    </source>
</evidence>
<keyword evidence="6" id="KW-0067">ATP-binding</keyword>
<dbReference type="SUPFAM" id="SSF52540">
    <property type="entry name" value="P-loop containing nucleoside triphosphate hydrolases"/>
    <property type="match status" value="2"/>
</dbReference>
<sequence length="866" mass="88881">MNGVRRALGSPTLVAGALLLAAIALVAVFAPALAPYSPTAQDLSAGLLPPSAAHPFGTDQLGRDVFSRVLFAARTDLGIAALAAVAPFIVGVTLGLVSGYFGRTTDWVISRVTDTVIAFPFYVLVIAIVFAVGAGAPGIVAAFALVGWVGYARVIRALTASMRDLGWVRAARGAGLSHTRILVKHLLPNVLPQAIVLLATEIVLIMVAIVTLGFLGLGIQPPTPDWGTMIADGQAFVTSHWWLSALPGLAVVVTGIALSLLGDGIGDALRVTSDRPRRGISRVSRASRGPRPADPALKPGALTVHGLTLELAAVVASRPADRHQLPTRALVGGDGGAEAGAGGRAGAGDGGAGEAGAGGISFELAPGEALGIVGESGSGKSLTLRAIAGLLPNGVAQTAGEIAFGGAIGMVFQDPLSALDPLTRVGTQLREACVAAGEPDAAARVRELLTEVRLDEPERIARAYPHELSGGQRQRIVIAMALAGRPAVLLADEPTTALDATVQREVLALLATLRRERGLTLVFVSHDVAVVAAMCERIAVMRGGRIVEAGATAAVLTAPDHPYTRELLAAIPRFPRAAGQAEDAGAAGRQAADAPADRDGDDTAPGSPGVTASAGAPRLAVRDLRVHYGRREAVHGVSFEVRGALGLIGESGSGKTTIARAIAGELPIAGGTVSFAGERTGIQLIPQDPTSSLNPRRTVGATLAEALRAHDRRARGAGDGAGGRRSSRGDRVAASLAEVGLMPELARRYPHELSGGQRQRIAIARALAAEPTVLIADEATSALDVSVQAAILSLLARLRRERGLALLVISHDLAVVNALCDDVVVLRGGEAVEQGPRTLVEPRDPYTRELLDAVVQLPVGSGDGSF</sequence>
<name>A0A852RFI4_9MICO</name>
<feature type="region of interest" description="Disordered" evidence="10">
    <location>
        <begin position="279"/>
        <end position="299"/>
    </location>
</feature>
<gene>
    <name evidence="13" type="ORF">BJ960_000275</name>
</gene>
<feature type="transmembrane region" description="Helical" evidence="9">
    <location>
        <begin position="239"/>
        <end position="261"/>
    </location>
</feature>
<dbReference type="Proteomes" id="UP000586095">
    <property type="component" value="Unassembled WGS sequence"/>
</dbReference>
<evidence type="ECO:0000313" key="13">
    <source>
        <dbReference type="EMBL" id="NYD25472.1"/>
    </source>
</evidence>
<dbReference type="InterPro" id="IPR017871">
    <property type="entry name" value="ABC_transporter-like_CS"/>
</dbReference>
<evidence type="ECO:0000313" key="14">
    <source>
        <dbReference type="Proteomes" id="UP000586095"/>
    </source>
</evidence>
<feature type="transmembrane region" description="Helical" evidence="9">
    <location>
        <begin position="121"/>
        <end position="151"/>
    </location>
</feature>
<comment type="subcellular location">
    <subcellularLocation>
        <location evidence="9">Cell membrane</location>
        <topology evidence="9">Multi-pass membrane protein</topology>
    </subcellularLocation>
    <subcellularLocation>
        <location evidence="1">Membrane</location>
        <topology evidence="1">Multi-pass membrane protein</topology>
    </subcellularLocation>
</comment>
<keyword evidence="5" id="KW-0547">Nucleotide-binding</keyword>
<evidence type="ECO:0000256" key="9">
    <source>
        <dbReference type="RuleBase" id="RU363032"/>
    </source>
</evidence>
<dbReference type="GO" id="GO:0005524">
    <property type="term" value="F:ATP binding"/>
    <property type="evidence" value="ECO:0007669"/>
    <property type="project" value="UniProtKB-KW"/>
</dbReference>
<dbReference type="CDD" id="cd06261">
    <property type="entry name" value="TM_PBP2"/>
    <property type="match status" value="1"/>
</dbReference>
<dbReference type="GO" id="GO:0055085">
    <property type="term" value="P:transmembrane transport"/>
    <property type="evidence" value="ECO:0007669"/>
    <property type="project" value="InterPro"/>
</dbReference>